<dbReference type="SMART" id="SM00751">
    <property type="entry name" value="BSD"/>
    <property type="match status" value="1"/>
</dbReference>
<feature type="domain" description="BSD" evidence="3">
    <location>
        <begin position="65"/>
        <end position="117"/>
    </location>
</feature>
<feature type="coiled-coil region" evidence="1">
    <location>
        <begin position="162"/>
        <end position="189"/>
    </location>
</feature>
<dbReference type="PANTHER" id="PTHR16019">
    <property type="entry name" value="SYNAPSE-ASSOCIATED PROTEIN"/>
    <property type="match status" value="1"/>
</dbReference>
<organism evidence="4 5">
    <name type="scientific">Thraustotheca clavata</name>
    <dbReference type="NCBI Taxonomy" id="74557"/>
    <lineage>
        <taxon>Eukaryota</taxon>
        <taxon>Sar</taxon>
        <taxon>Stramenopiles</taxon>
        <taxon>Oomycota</taxon>
        <taxon>Saprolegniomycetes</taxon>
        <taxon>Saprolegniales</taxon>
        <taxon>Achlyaceae</taxon>
        <taxon>Thraustotheca</taxon>
    </lineage>
</organism>
<keyword evidence="1" id="KW-0175">Coiled coil</keyword>
<feature type="region of interest" description="Disordered" evidence="2">
    <location>
        <begin position="361"/>
        <end position="398"/>
    </location>
</feature>
<dbReference type="EMBL" id="JNBS01000646">
    <property type="protein sequence ID" value="OQS04287.1"/>
    <property type="molecule type" value="Genomic_DNA"/>
</dbReference>
<dbReference type="Proteomes" id="UP000243217">
    <property type="component" value="Unassembled WGS sequence"/>
</dbReference>
<gene>
    <name evidence="4" type="ORF">THRCLA_03467</name>
</gene>
<dbReference type="PROSITE" id="PS50858">
    <property type="entry name" value="BSD"/>
    <property type="match status" value="1"/>
</dbReference>
<evidence type="ECO:0000313" key="4">
    <source>
        <dbReference type="EMBL" id="OQS04287.1"/>
    </source>
</evidence>
<dbReference type="InterPro" id="IPR005607">
    <property type="entry name" value="BSD_dom"/>
</dbReference>
<evidence type="ECO:0000259" key="3">
    <source>
        <dbReference type="PROSITE" id="PS50858"/>
    </source>
</evidence>
<dbReference type="PANTHER" id="PTHR16019:SF5">
    <property type="entry name" value="BSD DOMAIN-CONTAINING PROTEIN 1"/>
    <property type="match status" value="1"/>
</dbReference>
<feature type="compositionally biased region" description="Basic and acidic residues" evidence="2">
    <location>
        <begin position="389"/>
        <end position="398"/>
    </location>
</feature>
<sequence>MWLYEAANNAAKQAKERVVQVQEKASLIVAHVQDEANTILNAMSLQEINPVDEIIFEELEDYKAFQDVFDLDDKTEEVASILKEDEYISDLHTAMVPEQLSYKEFWTRYYFRQFTKQRQEEEQAKREEARRIQLKKEQEAREGREREAREAYETQLVQDRIAAEAAEDVAMWKEQVEHLQQVIRALEQNEESKYKSLCDEYESKMLQMTVHIDDAKASGYEEGIAESEHIISKIRTDTQQEHDEVRNYILQLLDNSTSSFPSHPATTIITPEMAAQIWSLRHSETSTMDSDVSKSKEEHHGNELDLWKARAMKMKKLKDEADMELAKAKEEATLAFTKGQEDAKRACAEQIQALEKALEAQRVQSEALPPAATTARSLPTEELDTASEPSRDDWGEWD</sequence>
<dbReference type="InterPro" id="IPR051494">
    <property type="entry name" value="BSD_domain-containing"/>
</dbReference>
<proteinExistence type="predicted"/>
<dbReference type="OrthoDB" id="72325at2759"/>
<name>A0A1W0A1Z8_9STRA</name>
<dbReference type="GO" id="GO:0005737">
    <property type="term" value="C:cytoplasm"/>
    <property type="evidence" value="ECO:0007669"/>
    <property type="project" value="TreeGrafter"/>
</dbReference>
<dbReference type="SUPFAM" id="SSF140383">
    <property type="entry name" value="BSD domain-like"/>
    <property type="match status" value="1"/>
</dbReference>
<keyword evidence="5" id="KW-1185">Reference proteome</keyword>
<dbReference type="AlphaFoldDB" id="A0A1W0A1Z8"/>
<evidence type="ECO:0000313" key="5">
    <source>
        <dbReference type="Proteomes" id="UP000243217"/>
    </source>
</evidence>
<dbReference type="Pfam" id="PF03909">
    <property type="entry name" value="BSD"/>
    <property type="match status" value="1"/>
</dbReference>
<reference evidence="4 5" key="1">
    <citation type="journal article" date="2014" name="Genome Biol. Evol.">
        <title>The secreted proteins of Achlya hypogyna and Thraustotheca clavata identify the ancestral oomycete secretome and reveal gene acquisitions by horizontal gene transfer.</title>
        <authorList>
            <person name="Misner I."/>
            <person name="Blouin N."/>
            <person name="Leonard G."/>
            <person name="Richards T.A."/>
            <person name="Lane C.E."/>
        </authorList>
    </citation>
    <scope>NUCLEOTIDE SEQUENCE [LARGE SCALE GENOMIC DNA]</scope>
    <source>
        <strain evidence="4 5">ATCC 34112</strain>
    </source>
</reference>
<evidence type="ECO:0000256" key="1">
    <source>
        <dbReference type="SAM" id="Coils"/>
    </source>
</evidence>
<protein>
    <recommendedName>
        <fullName evidence="3">BSD domain-containing protein</fullName>
    </recommendedName>
</protein>
<evidence type="ECO:0000256" key="2">
    <source>
        <dbReference type="SAM" id="MobiDB-lite"/>
    </source>
</evidence>
<accession>A0A1W0A1Z8</accession>
<comment type="caution">
    <text evidence="4">The sequence shown here is derived from an EMBL/GenBank/DDBJ whole genome shotgun (WGS) entry which is preliminary data.</text>
</comment>
<dbReference type="InterPro" id="IPR035925">
    <property type="entry name" value="BSD_dom_sf"/>
</dbReference>
<dbReference type="Gene3D" id="1.10.3970.10">
    <property type="entry name" value="BSD domain"/>
    <property type="match status" value="1"/>
</dbReference>